<feature type="signal peptide" evidence="1">
    <location>
        <begin position="1"/>
        <end position="30"/>
    </location>
</feature>
<dbReference type="Pfam" id="PF20220">
    <property type="entry name" value="ABC_toxin_N"/>
    <property type="match status" value="1"/>
</dbReference>
<evidence type="ECO:0000313" key="4">
    <source>
        <dbReference type="EMBL" id="THC89767.1"/>
    </source>
</evidence>
<comment type="caution">
    <text evidence="4">The sequence shown here is derived from an EMBL/GenBank/DDBJ whole genome shotgun (WGS) entry which is preliminary data.</text>
</comment>
<evidence type="ECO:0000259" key="3">
    <source>
        <dbReference type="Pfam" id="PF20220"/>
    </source>
</evidence>
<dbReference type="Pfam" id="PF18413">
    <property type="entry name" value="Neuraminidase"/>
    <property type="match status" value="1"/>
</dbReference>
<evidence type="ECO:0000259" key="2">
    <source>
        <dbReference type="Pfam" id="PF18413"/>
    </source>
</evidence>
<reference evidence="4 5" key="1">
    <citation type="submission" date="2019-03" db="EMBL/GenBank/DDBJ databases">
        <title>The genome sequence of a newly discovered highly antifungal drug resistant Aspergillus species, Aspergillus tanneri NIH 1004.</title>
        <authorList>
            <person name="Mounaud S."/>
            <person name="Singh I."/>
            <person name="Joardar V."/>
            <person name="Pakala S."/>
            <person name="Pakala S."/>
            <person name="Venepally P."/>
            <person name="Hoover J."/>
            <person name="Nierman W."/>
            <person name="Chung J."/>
            <person name="Losada L."/>
        </authorList>
    </citation>
    <scope>NUCLEOTIDE SEQUENCE [LARGE SCALE GENOMIC DNA]</scope>
    <source>
        <strain evidence="4 5">NIH1004</strain>
    </source>
</reference>
<sequence length="1737" mass="193915">MFIACRSSFGRRPICIIILSLSFSRRLLLACTNNRVSHRTQNFVEGGLLIWSPMGIPIEFPGKKASYWTLVALDRELNLTSKHPGLQAAYAQQDKPVWTVLTAKSWCTAESTALSDSDLRQLSSGVIGRLFGAEPSSLVGLLEGQLATTRSLDIAIDTVRLSPALTGEDQTKLDGLARLYQLSSHSIPLLAFCLAQPTLADMLGKAATFSTRSFAERIITITADGPGAPSQSTWTSFCHRLFTEETMAVLLGLIRSGIIPVLPPVCKDYVLSVLRTAGETISFDIGRQSIRKLFPNIDDPDDESNLSTIVGVPHEQRSAVTTYICKLQRLQALVNEPVDVGALMQCGYVSAEDIARRGARSVPCIVDQGVPRERADRICNQARFIASRNEHLATRALTLRGTGSRMDVAVAAIESLSTSSTDSSKREEINLSTMFGLGSMGCEECASLTGPAAFFVDLLHKLSGIHPENSGSLLQKLLERRPDLGKLELSCANTNTLVPYVDLVNEVLESVVWNLERSGEPLIPPFDSSDHDTDEGNLMQPHNTNFDVYSQILQPVVSPLHTFPYNQAVQSSRAYLSSLAVSRSRLLLTFRSPYSITTDEGLVADINRTLDHALSAEILNLQHEDYVAIAKEGFYPIQLVGDLRGTPVSPDEYEQMIGLKKPSSQYWGFPTDEDMAPRDPTVDKGLAKIQDELLPRSGLTFQDLLSIVQTKYVGGQLAIEIKKKPDGKDPEPSELLIYMRLRQWNDATQQIQPLEAPTCDRLQAFLRLHSKLQWPMEELDAVTMTFVTDRELMFTPAVLDQLATVKRLADLTRRSPSELQPFWGDINTHGSNSLYNQLFGTAVLPKEIRKALALGNDGHVVQAQSQGMDDVDGLLATVLMALKLTTDEFDSIRVALRLSPPVKLTLTNVSAFYRVSLLCRILNIPPQAYSQLLMLYSENFNPFLDPCTTLALVEGYLPQLPTMSHWTLDRLLFVIKKAPSATDEACRTTVDQQITIVESVRSSLNDYTLQGSKKRMDGENALVSLLDEIIIDAEARQKIIQFIHRTDKVPIGSDEAKYFIGQLSTVIGNTAATDLCQKIIDASPGEGRLEVFLEAFLSARYREQQCQAVLKSLTPFFPGLSMALLRFSLEKLVQLETNPQLSGMDALINLCNPDKQTEDSLSAYFRPPTTDVYQILSAADEEPKELVLDEAQLKFREQTDDRQPRWAATTQPLTGGRWYHLYYKGKADDLSWRAGEASQATVSLIAVVVVDLMRISLLVDQFRLHAAEVEFGSIIQFVTRSRQQLQRIKFTDLSLREIKVLEDYLQLRDSFSRNGATLPLLALYKWLFSFSQERNESPDKIRQALVQNLAHASGWNQGLCTEYLQSRYPQYDGARLVQLFRDVAVLQQMHEAILFVRDLGLPSLSLASLFDMARPAWSDLVQADFTNAAALRVAIQSRRFPTPSNGGRTALADASDSIRNSQRAALIHYLLATPYAEKNGLREADQLFGHFLIDVQMGAGLRTSRIKQAISSVQLFAQRCALGVEVHVGSKVLDRVDLEYMLRYRLWEADRKAYLYPENWADPTLRDNKTEQFQALESRVMHAKLDRENIASLVKDYVHGINEIANLRVECYVIERKKNPDNDYFHFFACTRTSPPVFYYRNTVISMDPALPYTPTWSSWTRVNLDVPVQETGADGKQLARPGSYIIPAVQRGRLYAFLPEIIASQKDNAAVSEKTFSELFSGEGTTKISQAHPERF</sequence>
<proteinExistence type="predicted"/>
<protein>
    <submittedName>
        <fullName evidence="4">Uncharacterized protein</fullName>
    </submittedName>
</protein>
<evidence type="ECO:0000256" key="1">
    <source>
        <dbReference type="SAM" id="SignalP"/>
    </source>
</evidence>
<dbReference type="VEuPathDB" id="FungiDB:EYZ11_010775"/>
<dbReference type="STRING" id="1220188.A0A4S3J6M6"/>
<evidence type="ECO:0000313" key="5">
    <source>
        <dbReference type="Proteomes" id="UP000308092"/>
    </source>
</evidence>
<dbReference type="EMBL" id="SOSA01000606">
    <property type="protein sequence ID" value="THC89767.1"/>
    <property type="molecule type" value="Genomic_DNA"/>
</dbReference>
<dbReference type="InterPro" id="IPR041079">
    <property type="entry name" value="Neuraminidase-like"/>
</dbReference>
<dbReference type="Proteomes" id="UP000308092">
    <property type="component" value="Unassembled WGS sequence"/>
</dbReference>
<accession>A0A4S3J6M6</accession>
<feature type="domain" description="Neuraminidase-like" evidence="2">
    <location>
        <begin position="1611"/>
        <end position="1711"/>
    </location>
</feature>
<keyword evidence="1" id="KW-0732">Signal</keyword>
<keyword evidence="5" id="KW-1185">Reference proteome</keyword>
<dbReference type="InterPro" id="IPR046839">
    <property type="entry name" value="ABC_toxin_N"/>
</dbReference>
<feature type="domain" description="ABC toxin N-terminal" evidence="3">
    <location>
        <begin position="1456"/>
        <end position="1577"/>
    </location>
</feature>
<gene>
    <name evidence="4" type="ORF">EYZ11_010775</name>
</gene>
<name>A0A4S3J6M6_9EURO</name>
<feature type="chain" id="PRO_5020430966" evidence="1">
    <location>
        <begin position="31"/>
        <end position="1737"/>
    </location>
</feature>
<organism evidence="4 5">
    <name type="scientific">Aspergillus tanneri</name>
    <dbReference type="NCBI Taxonomy" id="1220188"/>
    <lineage>
        <taxon>Eukaryota</taxon>
        <taxon>Fungi</taxon>
        <taxon>Dikarya</taxon>
        <taxon>Ascomycota</taxon>
        <taxon>Pezizomycotina</taxon>
        <taxon>Eurotiomycetes</taxon>
        <taxon>Eurotiomycetidae</taxon>
        <taxon>Eurotiales</taxon>
        <taxon>Aspergillaceae</taxon>
        <taxon>Aspergillus</taxon>
        <taxon>Aspergillus subgen. Circumdati</taxon>
    </lineage>
</organism>